<dbReference type="Gene3D" id="2.130.10.10">
    <property type="entry name" value="YVTN repeat-like/Quinoprotein amine dehydrogenase"/>
    <property type="match status" value="4"/>
</dbReference>
<evidence type="ECO:0000259" key="9">
    <source>
        <dbReference type="Pfam" id="PF08154"/>
    </source>
</evidence>
<dbReference type="PROSITE" id="PS50294">
    <property type="entry name" value="WD_REPEATS_REGION"/>
    <property type="match status" value="4"/>
</dbReference>
<feature type="repeat" description="WD" evidence="7">
    <location>
        <begin position="252"/>
        <end position="283"/>
    </location>
</feature>
<feature type="region of interest" description="Disordered" evidence="8">
    <location>
        <begin position="231"/>
        <end position="254"/>
    </location>
</feature>
<name>A0A194QSD8_PAPMA</name>
<keyword evidence="2 6" id="KW-0698">rRNA processing</keyword>
<dbReference type="InParanoid" id="A0A194QSD8"/>
<evidence type="ECO:0000256" key="7">
    <source>
        <dbReference type="PROSITE-ProRule" id="PRU00221"/>
    </source>
</evidence>
<dbReference type="InterPro" id="IPR015943">
    <property type="entry name" value="WD40/YVTN_repeat-like_dom_sf"/>
</dbReference>
<dbReference type="PROSITE" id="PS50082">
    <property type="entry name" value="WD_REPEATS_2"/>
    <property type="match status" value="4"/>
</dbReference>
<reference evidence="10 11" key="1">
    <citation type="journal article" date="2015" name="Nat. Commun.">
        <title>Outbred genome sequencing and CRISPR/Cas9 gene editing in butterflies.</title>
        <authorList>
            <person name="Li X."/>
            <person name="Fan D."/>
            <person name="Zhang W."/>
            <person name="Liu G."/>
            <person name="Zhang L."/>
            <person name="Zhao L."/>
            <person name="Fang X."/>
            <person name="Chen L."/>
            <person name="Dong Y."/>
            <person name="Chen Y."/>
            <person name="Ding Y."/>
            <person name="Zhao R."/>
            <person name="Feng M."/>
            <person name="Zhu Y."/>
            <person name="Feng Y."/>
            <person name="Jiang X."/>
            <person name="Zhu D."/>
            <person name="Xiang H."/>
            <person name="Feng X."/>
            <person name="Li S."/>
            <person name="Wang J."/>
            <person name="Zhang G."/>
            <person name="Kronforst M.R."/>
            <person name="Wang W."/>
        </authorList>
    </citation>
    <scope>NUCLEOTIDE SEQUENCE [LARGE SCALE GENOMIC DNA]</scope>
    <source>
        <strain evidence="10">Ya'a_city_454_Pm</strain>
        <tissue evidence="10">Whole body</tissue>
    </source>
</reference>
<dbReference type="EMBL" id="KQ461154">
    <property type="protein sequence ID" value="KPJ08438.1"/>
    <property type="molecule type" value="Genomic_DNA"/>
</dbReference>
<dbReference type="GO" id="GO:0043021">
    <property type="term" value="F:ribonucleoprotein complex binding"/>
    <property type="evidence" value="ECO:0007669"/>
    <property type="project" value="UniProtKB-UniRule"/>
</dbReference>
<dbReference type="InterPro" id="IPR036322">
    <property type="entry name" value="WD40_repeat_dom_sf"/>
</dbReference>
<dbReference type="CDD" id="cd00200">
    <property type="entry name" value="WD40"/>
    <property type="match status" value="1"/>
</dbReference>
<feature type="compositionally biased region" description="Polar residues" evidence="8">
    <location>
        <begin position="241"/>
        <end position="250"/>
    </location>
</feature>
<dbReference type="Pfam" id="PF00400">
    <property type="entry name" value="WD40"/>
    <property type="match status" value="7"/>
</dbReference>
<evidence type="ECO:0000256" key="8">
    <source>
        <dbReference type="SAM" id="MobiDB-lite"/>
    </source>
</evidence>
<dbReference type="PRINTS" id="PR00320">
    <property type="entry name" value="GPROTEINBRPT"/>
</dbReference>
<evidence type="ECO:0000256" key="2">
    <source>
        <dbReference type="ARBA" id="ARBA00022552"/>
    </source>
</evidence>
<evidence type="ECO:0000313" key="10">
    <source>
        <dbReference type="EMBL" id="KPJ08438.1"/>
    </source>
</evidence>
<dbReference type="InterPro" id="IPR012972">
    <property type="entry name" value="NLE"/>
</dbReference>
<dbReference type="InterPro" id="IPR001680">
    <property type="entry name" value="WD40_rpt"/>
</dbReference>
<accession>A0A194QSD8</accession>
<dbReference type="Pfam" id="PF08154">
    <property type="entry name" value="NLE"/>
    <property type="match status" value="1"/>
</dbReference>
<evidence type="ECO:0000256" key="6">
    <source>
        <dbReference type="HAMAP-Rule" id="MF_03029"/>
    </source>
</evidence>
<evidence type="ECO:0000256" key="5">
    <source>
        <dbReference type="ARBA" id="ARBA00023242"/>
    </source>
</evidence>
<dbReference type="Proteomes" id="UP000053240">
    <property type="component" value="Unassembled WGS sequence"/>
</dbReference>
<feature type="domain" description="NLE" evidence="9">
    <location>
        <begin position="9"/>
        <end position="76"/>
    </location>
</feature>
<dbReference type="HAMAP" id="MF_03029">
    <property type="entry name" value="WDR12"/>
    <property type="match status" value="1"/>
</dbReference>
<organism evidence="10 11">
    <name type="scientific">Papilio machaon</name>
    <name type="common">Old World swallowtail butterfly</name>
    <dbReference type="NCBI Taxonomy" id="76193"/>
    <lineage>
        <taxon>Eukaryota</taxon>
        <taxon>Metazoa</taxon>
        <taxon>Ecdysozoa</taxon>
        <taxon>Arthropoda</taxon>
        <taxon>Hexapoda</taxon>
        <taxon>Insecta</taxon>
        <taxon>Pterygota</taxon>
        <taxon>Neoptera</taxon>
        <taxon>Endopterygota</taxon>
        <taxon>Lepidoptera</taxon>
        <taxon>Glossata</taxon>
        <taxon>Ditrysia</taxon>
        <taxon>Papilionoidea</taxon>
        <taxon>Papilionidae</taxon>
        <taxon>Papilioninae</taxon>
        <taxon>Papilio</taxon>
    </lineage>
</organism>
<feature type="repeat" description="WD" evidence="7">
    <location>
        <begin position="191"/>
        <end position="223"/>
    </location>
</feature>
<dbReference type="PANTHER" id="PTHR19855:SF11">
    <property type="entry name" value="RIBOSOME BIOGENESIS PROTEIN WDR12"/>
    <property type="match status" value="1"/>
</dbReference>
<keyword evidence="4" id="KW-0677">Repeat</keyword>
<dbReference type="InterPro" id="IPR028599">
    <property type="entry name" value="WDR12/Ytm1"/>
</dbReference>
<proteinExistence type="inferred from homology"/>
<feature type="repeat" description="WD" evidence="7">
    <location>
        <begin position="336"/>
        <end position="378"/>
    </location>
</feature>
<dbReference type="PANTHER" id="PTHR19855">
    <property type="entry name" value="WD40 REPEAT PROTEIN 12, 37"/>
    <property type="match status" value="1"/>
</dbReference>
<dbReference type="InterPro" id="IPR020472">
    <property type="entry name" value="WD40_PAC1"/>
</dbReference>
<comment type="function">
    <text evidence="6">Required for maturation of ribosomal RNAs and formation of the large ribosomal subunit.</text>
</comment>
<evidence type="ECO:0000256" key="4">
    <source>
        <dbReference type="ARBA" id="ARBA00022737"/>
    </source>
</evidence>
<keyword evidence="1 6" id="KW-0690">Ribosome biogenesis</keyword>
<protein>
    <recommendedName>
        <fullName evidence="6">Ribosome biogenesis protein WDR12 homolog</fullName>
    </recommendedName>
</protein>
<dbReference type="AlphaFoldDB" id="A0A194QSD8"/>
<dbReference type="FunCoup" id="A0A194QSD8">
    <property type="interactions" value="1534"/>
</dbReference>
<feature type="repeat" description="WD" evidence="7">
    <location>
        <begin position="418"/>
        <end position="457"/>
    </location>
</feature>
<comment type="subcellular location">
    <subcellularLocation>
        <location evidence="6">Nucleus</location>
        <location evidence="6">Nucleolus</location>
    </subcellularLocation>
    <subcellularLocation>
        <location evidence="6">Nucleus</location>
        <location evidence="6">Nucleoplasm</location>
    </subcellularLocation>
</comment>
<comment type="similarity">
    <text evidence="6">Belongs to the WD repeat WDR12/YTM1 family.</text>
</comment>
<dbReference type="STRING" id="76193.A0A194QSD8"/>
<evidence type="ECO:0000256" key="3">
    <source>
        <dbReference type="ARBA" id="ARBA00022574"/>
    </source>
</evidence>
<sequence>MADQAEVQLQVRFVTKQEQYAVPDSPYAIQSNVQSPELNNLLNAILKETKPLIQKVVEFDFLVCGELLCTSIAEHLQEKGISTEDTLEIEYLERFPAPKPQECLMHDDWVSSVHTHGSWILSGCYDNSIHIWTTKGQHKLAIPGHTSPVKGVSWVSIDGDQASFASCSHDQSAMLWVWNVARNSVDCVVTCRGHDKGVECIAVAVDAKHFATGSWDNNICLWSASLTDEDNVPAKKRSKPEQGNSRTPKSTLKGHREAVSAVKWVDYNTLLSSSWDHLLKLWDCELGGIKQEIAGNKAFFDADWSPLNNSIVTASADRHVRIYDPRSTESIVKTTFTSHTGWVQSVRWSTTRDTLFLSAGYDGQVKLWETRSPRTPLYDLTGHEDKVLCCDYFDFVIIVKIALKSLALVIPRTPLYDLTGHEDKVLCCDWSNPALLVSGSCDNTVRIFKAKHATASA</sequence>
<dbReference type="GO" id="GO:0005730">
    <property type="term" value="C:nucleolus"/>
    <property type="evidence" value="ECO:0007669"/>
    <property type="project" value="UniProtKB-SubCell"/>
</dbReference>
<gene>
    <name evidence="10" type="ORF">RR48_12191</name>
</gene>
<evidence type="ECO:0000256" key="1">
    <source>
        <dbReference type="ARBA" id="ARBA00022517"/>
    </source>
</evidence>
<dbReference type="GO" id="GO:0000463">
    <property type="term" value="P:maturation of LSU-rRNA from tricistronic rRNA transcript (SSU-rRNA, 5.8S rRNA, LSU-rRNA)"/>
    <property type="evidence" value="ECO:0007669"/>
    <property type="project" value="UniProtKB-UniRule"/>
</dbReference>
<keyword evidence="3 7" id="KW-0853">WD repeat</keyword>
<dbReference type="SMART" id="SM00320">
    <property type="entry name" value="WD40"/>
    <property type="match status" value="7"/>
</dbReference>
<evidence type="ECO:0000313" key="11">
    <source>
        <dbReference type="Proteomes" id="UP000053240"/>
    </source>
</evidence>
<dbReference type="GO" id="GO:0005654">
    <property type="term" value="C:nucleoplasm"/>
    <property type="evidence" value="ECO:0007669"/>
    <property type="project" value="UniProtKB-SubCell"/>
</dbReference>
<dbReference type="GO" id="GO:0000466">
    <property type="term" value="P:maturation of 5.8S rRNA from tricistronic rRNA transcript (SSU-rRNA, 5.8S rRNA, LSU-rRNA)"/>
    <property type="evidence" value="ECO:0007669"/>
    <property type="project" value="UniProtKB-UniRule"/>
</dbReference>
<dbReference type="SUPFAM" id="SSF50978">
    <property type="entry name" value="WD40 repeat-like"/>
    <property type="match status" value="1"/>
</dbReference>
<keyword evidence="11" id="KW-1185">Reference proteome</keyword>
<keyword evidence="5 6" id="KW-0539">Nucleus</keyword>
<dbReference type="GO" id="GO:0030687">
    <property type="term" value="C:preribosome, large subunit precursor"/>
    <property type="evidence" value="ECO:0007669"/>
    <property type="project" value="UniProtKB-UniRule"/>
</dbReference>